<name>A0A9D4THD6_CHLVU</name>
<reference evidence="2" key="2">
    <citation type="submission" date="2020-11" db="EMBL/GenBank/DDBJ databases">
        <authorList>
            <person name="Cecchin M."/>
            <person name="Marcolungo L."/>
            <person name="Rossato M."/>
            <person name="Girolomoni L."/>
            <person name="Cosentino E."/>
            <person name="Cuine S."/>
            <person name="Li-Beisson Y."/>
            <person name="Delledonne M."/>
            <person name="Ballottari M."/>
        </authorList>
    </citation>
    <scope>NUCLEOTIDE SEQUENCE</scope>
    <source>
        <strain evidence="2">211/11P</strain>
        <tissue evidence="2">Whole cell</tissue>
    </source>
</reference>
<dbReference type="OrthoDB" id="514457at2759"/>
<sequence length="147" mass="16085">MLHARSLTIAFCVVFLGLAFTATARNMLQEDPASWADPSGTPQECTGSFFAGNQWAGDEIECHVCPNNEYQLKCDLDTDIVGDDSAKCEFGRAGLAGAVDNAREFDCVLDNSQDPPLQCDWVKLQNDLPGCAWEPVSRILATWKPVE</sequence>
<protein>
    <submittedName>
        <fullName evidence="2">Uncharacterized protein</fullName>
    </submittedName>
</protein>
<accession>A0A9D4THD6</accession>
<evidence type="ECO:0000256" key="1">
    <source>
        <dbReference type="SAM" id="SignalP"/>
    </source>
</evidence>
<organism evidence="2 3">
    <name type="scientific">Chlorella vulgaris</name>
    <name type="common">Green alga</name>
    <dbReference type="NCBI Taxonomy" id="3077"/>
    <lineage>
        <taxon>Eukaryota</taxon>
        <taxon>Viridiplantae</taxon>
        <taxon>Chlorophyta</taxon>
        <taxon>core chlorophytes</taxon>
        <taxon>Trebouxiophyceae</taxon>
        <taxon>Chlorellales</taxon>
        <taxon>Chlorellaceae</taxon>
        <taxon>Chlorella clade</taxon>
        <taxon>Chlorella</taxon>
    </lineage>
</organism>
<keyword evidence="3" id="KW-1185">Reference proteome</keyword>
<comment type="caution">
    <text evidence="2">The sequence shown here is derived from an EMBL/GenBank/DDBJ whole genome shotgun (WGS) entry which is preliminary data.</text>
</comment>
<evidence type="ECO:0000313" key="2">
    <source>
        <dbReference type="EMBL" id="KAI3425749.1"/>
    </source>
</evidence>
<evidence type="ECO:0000313" key="3">
    <source>
        <dbReference type="Proteomes" id="UP001055712"/>
    </source>
</evidence>
<gene>
    <name evidence="2" type="ORF">D9Q98_007724</name>
</gene>
<feature type="chain" id="PRO_5039522804" evidence="1">
    <location>
        <begin position="25"/>
        <end position="147"/>
    </location>
</feature>
<reference evidence="2" key="1">
    <citation type="journal article" date="2019" name="Plant J.">
        <title>Chlorella vulgaris genome assembly and annotation reveals the molecular basis for metabolic acclimation to high light conditions.</title>
        <authorList>
            <person name="Cecchin M."/>
            <person name="Marcolungo L."/>
            <person name="Rossato M."/>
            <person name="Girolomoni L."/>
            <person name="Cosentino E."/>
            <person name="Cuine S."/>
            <person name="Li-Beisson Y."/>
            <person name="Delledonne M."/>
            <person name="Ballottari M."/>
        </authorList>
    </citation>
    <scope>NUCLEOTIDE SEQUENCE</scope>
    <source>
        <strain evidence="2">211/11P</strain>
    </source>
</reference>
<dbReference type="EMBL" id="SIDB01000011">
    <property type="protein sequence ID" value="KAI3425749.1"/>
    <property type="molecule type" value="Genomic_DNA"/>
</dbReference>
<proteinExistence type="predicted"/>
<feature type="signal peptide" evidence="1">
    <location>
        <begin position="1"/>
        <end position="24"/>
    </location>
</feature>
<dbReference type="Proteomes" id="UP001055712">
    <property type="component" value="Unassembled WGS sequence"/>
</dbReference>
<keyword evidence="1" id="KW-0732">Signal</keyword>
<dbReference type="AlphaFoldDB" id="A0A9D4THD6"/>